<accession>A0ABV2T461</accession>
<evidence type="ECO:0000256" key="1">
    <source>
        <dbReference type="ARBA" id="ARBA00023015"/>
    </source>
</evidence>
<dbReference type="InterPro" id="IPR009057">
    <property type="entry name" value="Homeodomain-like_sf"/>
</dbReference>
<dbReference type="PANTHER" id="PTHR46796:SF13">
    <property type="entry name" value="HTH-TYPE TRANSCRIPTIONAL ACTIVATOR RHAS"/>
    <property type="match status" value="1"/>
</dbReference>
<dbReference type="InterPro" id="IPR018060">
    <property type="entry name" value="HTH_AraC"/>
</dbReference>
<dbReference type="SUPFAM" id="SSF46689">
    <property type="entry name" value="Homeodomain-like"/>
    <property type="match status" value="1"/>
</dbReference>
<proteinExistence type="predicted"/>
<evidence type="ECO:0000313" key="6">
    <source>
        <dbReference type="Proteomes" id="UP001549749"/>
    </source>
</evidence>
<evidence type="ECO:0000259" key="4">
    <source>
        <dbReference type="PROSITE" id="PS01124"/>
    </source>
</evidence>
<dbReference type="PANTHER" id="PTHR46796">
    <property type="entry name" value="HTH-TYPE TRANSCRIPTIONAL ACTIVATOR RHAS-RELATED"/>
    <property type="match status" value="1"/>
</dbReference>
<dbReference type="Pfam" id="PF20240">
    <property type="entry name" value="DUF6597"/>
    <property type="match status" value="1"/>
</dbReference>
<dbReference type="SMART" id="SM00342">
    <property type="entry name" value="HTH_ARAC"/>
    <property type="match status" value="1"/>
</dbReference>
<comment type="caution">
    <text evidence="5">The sequence shown here is derived from an EMBL/GenBank/DDBJ whole genome shotgun (WGS) entry which is preliminary data.</text>
</comment>
<keyword evidence="2" id="KW-0238">DNA-binding</keyword>
<dbReference type="Gene3D" id="1.10.10.60">
    <property type="entry name" value="Homeodomain-like"/>
    <property type="match status" value="1"/>
</dbReference>
<keyword evidence="6" id="KW-1185">Reference proteome</keyword>
<feature type="domain" description="HTH araC/xylS-type" evidence="4">
    <location>
        <begin position="155"/>
        <end position="255"/>
    </location>
</feature>
<dbReference type="InterPro" id="IPR050204">
    <property type="entry name" value="AraC_XylS_family_regulators"/>
</dbReference>
<dbReference type="Pfam" id="PF12833">
    <property type="entry name" value="HTH_18"/>
    <property type="match status" value="1"/>
</dbReference>
<evidence type="ECO:0000256" key="3">
    <source>
        <dbReference type="ARBA" id="ARBA00023163"/>
    </source>
</evidence>
<keyword evidence="3" id="KW-0804">Transcription</keyword>
<protein>
    <submittedName>
        <fullName evidence="5">Helix-turn-helix domain-containing protein</fullName>
    </submittedName>
</protein>
<reference evidence="5 6" key="1">
    <citation type="submission" date="2024-06" db="EMBL/GenBank/DDBJ databases">
        <title>Chitinophaga defluvii sp. nov., isolated from municipal sewage.</title>
        <authorList>
            <person name="Zhang L."/>
        </authorList>
    </citation>
    <scope>NUCLEOTIDE SEQUENCE [LARGE SCALE GENOMIC DNA]</scope>
    <source>
        <strain evidence="5 6">H8</strain>
    </source>
</reference>
<sequence length="260" mass="29488">MRIQIHDIIPALQPYIRLICTMACDDAAETTCIRVLPDACVELFLNYTSTPVAIISHELHQRSIATFRMSRPMDVQMRKGAGVVAVCFHPGMAYRFMQVPMHGLSDTTTALADIWKGTAAEIEEKMAGADNNEVRVGLVQQYLFKQLAHGESDLQLTYCLTQARLSGGLVPVGRLAGDTGLSQRHLSRKFQEYVGLSPKEFLRVSRFIFSLDHLKKYPVYSLTEIAYKSGYYDQAHFIRDYRRYSGYTPGQVVQNRHILY</sequence>
<name>A0ABV2T461_9BACT</name>
<evidence type="ECO:0000256" key="2">
    <source>
        <dbReference type="ARBA" id="ARBA00023125"/>
    </source>
</evidence>
<keyword evidence="1" id="KW-0805">Transcription regulation</keyword>
<evidence type="ECO:0000313" key="5">
    <source>
        <dbReference type="EMBL" id="MET6997808.1"/>
    </source>
</evidence>
<organism evidence="5 6">
    <name type="scientific">Chitinophaga defluvii</name>
    <dbReference type="NCBI Taxonomy" id="3163343"/>
    <lineage>
        <taxon>Bacteria</taxon>
        <taxon>Pseudomonadati</taxon>
        <taxon>Bacteroidota</taxon>
        <taxon>Chitinophagia</taxon>
        <taxon>Chitinophagales</taxon>
        <taxon>Chitinophagaceae</taxon>
        <taxon>Chitinophaga</taxon>
    </lineage>
</organism>
<dbReference type="InterPro" id="IPR046532">
    <property type="entry name" value="DUF6597"/>
</dbReference>
<dbReference type="PROSITE" id="PS01124">
    <property type="entry name" value="HTH_ARAC_FAMILY_2"/>
    <property type="match status" value="1"/>
</dbReference>
<dbReference type="RefSeq" id="WP_354660443.1">
    <property type="nucleotide sequence ID" value="NZ_JBEXAC010000001.1"/>
</dbReference>
<dbReference type="EMBL" id="JBEXAC010000001">
    <property type="protein sequence ID" value="MET6997808.1"/>
    <property type="molecule type" value="Genomic_DNA"/>
</dbReference>
<gene>
    <name evidence="5" type="ORF">ABR189_10530</name>
</gene>
<dbReference type="Proteomes" id="UP001549749">
    <property type="component" value="Unassembled WGS sequence"/>
</dbReference>